<protein>
    <submittedName>
        <fullName evidence="2">Uncharacterized protein</fullName>
    </submittedName>
</protein>
<sequence length="75" mass="8982">NLIICILEAVHLLIEISSCFVKHTEVTQNIFQSSQSLKKSRLYATRQNIFLHFLLQRSIRYIPCNQWNFNLEMQR</sequence>
<reference evidence="2 3" key="1">
    <citation type="submission" date="2009-12" db="EMBL/GenBank/DDBJ databases">
        <title>The Genome Sequence of Anolis carolinensis (Green Anole Lizard).</title>
        <authorList>
            <consortium name="The Genome Sequencing Platform"/>
            <person name="Di Palma F."/>
            <person name="Alfoldi J."/>
            <person name="Heiman D."/>
            <person name="Young S."/>
            <person name="Grabherr M."/>
            <person name="Johnson J."/>
            <person name="Lander E.S."/>
            <person name="Lindblad-Toh K."/>
        </authorList>
    </citation>
    <scope>NUCLEOTIDE SEQUENCE [LARGE SCALE GENOMIC DNA]</scope>
    <source>
        <strain evidence="2 3">JBL SC #1</strain>
    </source>
</reference>
<keyword evidence="3" id="KW-1185">Reference proteome</keyword>
<feature type="chain" id="PRO_5032806067" evidence="1">
    <location>
        <begin position="20"/>
        <end position="75"/>
    </location>
</feature>
<evidence type="ECO:0000313" key="2">
    <source>
        <dbReference type="Ensembl" id="ENSACAP00000032151.1"/>
    </source>
</evidence>
<dbReference type="AlphaFoldDB" id="A0A803TAB1"/>
<organism evidence="2 3">
    <name type="scientific">Anolis carolinensis</name>
    <name type="common">Green anole</name>
    <name type="synonym">American chameleon</name>
    <dbReference type="NCBI Taxonomy" id="28377"/>
    <lineage>
        <taxon>Eukaryota</taxon>
        <taxon>Metazoa</taxon>
        <taxon>Chordata</taxon>
        <taxon>Craniata</taxon>
        <taxon>Vertebrata</taxon>
        <taxon>Euteleostomi</taxon>
        <taxon>Lepidosauria</taxon>
        <taxon>Squamata</taxon>
        <taxon>Bifurcata</taxon>
        <taxon>Unidentata</taxon>
        <taxon>Episquamata</taxon>
        <taxon>Toxicofera</taxon>
        <taxon>Iguania</taxon>
        <taxon>Dactyloidae</taxon>
        <taxon>Anolis</taxon>
    </lineage>
</organism>
<dbReference type="InParanoid" id="A0A803TAB1"/>
<name>A0A803TAB1_ANOCA</name>
<reference evidence="2" key="2">
    <citation type="submission" date="2025-08" db="UniProtKB">
        <authorList>
            <consortium name="Ensembl"/>
        </authorList>
    </citation>
    <scope>IDENTIFICATION</scope>
</reference>
<dbReference type="Proteomes" id="UP000001646">
    <property type="component" value="Chromosome 4"/>
</dbReference>
<proteinExistence type="predicted"/>
<feature type="signal peptide" evidence="1">
    <location>
        <begin position="1"/>
        <end position="19"/>
    </location>
</feature>
<accession>A0A803TAB1</accession>
<evidence type="ECO:0000256" key="1">
    <source>
        <dbReference type="SAM" id="SignalP"/>
    </source>
</evidence>
<evidence type="ECO:0000313" key="3">
    <source>
        <dbReference type="Proteomes" id="UP000001646"/>
    </source>
</evidence>
<dbReference type="Ensembl" id="ENSACAT00000044837.1">
    <property type="protein sequence ID" value="ENSACAP00000032151.1"/>
    <property type="gene ID" value="ENSACAG00000044794.1"/>
</dbReference>
<reference evidence="2" key="3">
    <citation type="submission" date="2025-09" db="UniProtKB">
        <authorList>
            <consortium name="Ensembl"/>
        </authorList>
    </citation>
    <scope>IDENTIFICATION</scope>
</reference>
<keyword evidence="1" id="KW-0732">Signal</keyword>